<dbReference type="Proteomes" id="UP000616151">
    <property type="component" value="Unassembled WGS sequence"/>
</dbReference>
<name>A0ACC5RBV9_9HYPH</name>
<organism evidence="1 2">
    <name type="scientific">Taklimakanibacter albus</name>
    <dbReference type="NCBI Taxonomy" id="2800327"/>
    <lineage>
        <taxon>Bacteria</taxon>
        <taxon>Pseudomonadati</taxon>
        <taxon>Pseudomonadota</taxon>
        <taxon>Alphaproteobacteria</taxon>
        <taxon>Hyphomicrobiales</taxon>
        <taxon>Aestuariivirgaceae</taxon>
        <taxon>Taklimakanibacter</taxon>
    </lineage>
</organism>
<proteinExistence type="predicted"/>
<comment type="caution">
    <text evidence="1">The sequence shown here is derived from an EMBL/GenBank/DDBJ whole genome shotgun (WGS) entry which is preliminary data.</text>
</comment>
<accession>A0ACC5RBV9</accession>
<evidence type="ECO:0000313" key="2">
    <source>
        <dbReference type="Proteomes" id="UP000616151"/>
    </source>
</evidence>
<keyword evidence="2" id="KW-1185">Reference proteome</keyword>
<dbReference type="EMBL" id="JAENHL010000008">
    <property type="protein sequence ID" value="MBK1870079.1"/>
    <property type="molecule type" value="Genomic_DNA"/>
</dbReference>
<sequence length="231" mass="25941">MTVLTAIQNVSASIALDRPEAVFSSAEREHFELQVMANTAGLYIAKDYEWQALKVVATLAGDGTKTAFDLPADYDRMLKAAELRSSRYITSLAHIIDSDQWLDMEIRQFNQVAGMWTLHGGQVHIRPAPATGEEVKFFHMSKLWAKDDQSTLKGGFTKDTDTFRLSETLLELCMIWKWRAQKGLPYAQDQDNYEDAKEKLITADKGSRIIAVGRARRLLGDTPAYPVSIVP</sequence>
<evidence type="ECO:0000313" key="1">
    <source>
        <dbReference type="EMBL" id="MBK1870079.1"/>
    </source>
</evidence>
<reference evidence="1" key="1">
    <citation type="submission" date="2021-01" db="EMBL/GenBank/DDBJ databases">
        <authorList>
            <person name="Sun Q."/>
        </authorList>
    </citation>
    <scope>NUCLEOTIDE SEQUENCE</scope>
    <source>
        <strain evidence="1">YIM B02566</strain>
    </source>
</reference>
<gene>
    <name evidence="1" type="ORF">JHL16_27195</name>
</gene>
<protein>
    <submittedName>
        <fullName evidence="1">Uncharacterized protein</fullName>
    </submittedName>
</protein>